<accession>A0ABV4TH00</accession>
<feature type="domain" description="PNPLA" evidence="3">
    <location>
        <begin position="4"/>
        <end position="195"/>
    </location>
</feature>
<dbReference type="Pfam" id="PF01734">
    <property type="entry name" value="Patatin"/>
    <property type="match status" value="1"/>
</dbReference>
<feature type="short sequence motif" description="GXSXG" evidence="2">
    <location>
        <begin position="36"/>
        <end position="40"/>
    </location>
</feature>
<sequence length="310" mass="35217">MRALVISGGGSKGAFAGGVAQFLLEKKKIQYDFYIGTSTGSLLLPHLALGNIEKIHRIYTNVDMSKIFNVNPFIVKKKNGIDVVSINHFNVLLQFFRGKRTFGESKKLRAYIKKNLPIEEFNQLKALHTDVIVTVTNLTMNQAEYKSIKDCTYDEFCDWIWISSNYIPFMSLVTKKGFDYADGGFSSLVPIQEAINRGATEIDVIILETEKATPRTTIGKNPFSLLIDIFQIQLDQIEHHNILLGNLSASYNNIKLNLYYTPIALTNNALIFNKLKMTQWWEEGFQYALKKSEEMESETTKSLLTDERSA</sequence>
<keyword evidence="1 2" id="KW-0443">Lipid metabolism</keyword>
<feature type="active site" description="Nucleophile" evidence="2">
    <location>
        <position position="38"/>
    </location>
</feature>
<dbReference type="Gene3D" id="3.40.1090.10">
    <property type="entry name" value="Cytosolic phospholipase A2 catalytic domain"/>
    <property type="match status" value="2"/>
</dbReference>
<evidence type="ECO:0000259" key="3">
    <source>
        <dbReference type="PROSITE" id="PS51635"/>
    </source>
</evidence>
<keyword evidence="5" id="KW-1185">Reference proteome</keyword>
<dbReference type="EMBL" id="JBCFQL010000018">
    <property type="protein sequence ID" value="MFA9192652.1"/>
    <property type="molecule type" value="Genomic_DNA"/>
</dbReference>
<evidence type="ECO:0000256" key="2">
    <source>
        <dbReference type="PROSITE-ProRule" id="PRU01161"/>
    </source>
</evidence>
<reference evidence="4 5" key="1">
    <citation type="submission" date="2024-04" db="EMBL/GenBank/DDBJ databases">
        <title>New Clade of Flavobacterium.</title>
        <authorList>
            <person name="Matos L."/>
            <person name="Proenca D.N."/>
            <person name="Fransisco R.M."/>
            <person name="Chung A.P."/>
            <person name="Maccario L."/>
            <person name="Sorensen S.J."/>
            <person name="Morais P.V."/>
        </authorList>
    </citation>
    <scope>NUCLEOTIDE SEQUENCE [LARGE SCALE GENOMIC DNA]</scope>
    <source>
        <strain evidence="4 5">FZUC8N2.13</strain>
    </source>
</reference>
<proteinExistence type="predicted"/>
<evidence type="ECO:0000313" key="4">
    <source>
        <dbReference type="EMBL" id="MFA9192652.1"/>
    </source>
</evidence>
<evidence type="ECO:0000256" key="1">
    <source>
        <dbReference type="ARBA" id="ARBA00023098"/>
    </source>
</evidence>
<dbReference type="InterPro" id="IPR002641">
    <property type="entry name" value="PNPLA_dom"/>
</dbReference>
<feature type="short sequence motif" description="DGA/G" evidence="2">
    <location>
        <begin position="182"/>
        <end position="184"/>
    </location>
</feature>
<keyword evidence="2" id="KW-0378">Hydrolase</keyword>
<organism evidence="4 5">
    <name type="scientific">Flavobacterium zubiriense</name>
    <dbReference type="NCBI Taxonomy" id="3138075"/>
    <lineage>
        <taxon>Bacteria</taxon>
        <taxon>Pseudomonadati</taxon>
        <taxon>Bacteroidota</taxon>
        <taxon>Flavobacteriia</taxon>
        <taxon>Flavobacteriales</taxon>
        <taxon>Flavobacteriaceae</taxon>
        <taxon>Flavobacterium</taxon>
    </lineage>
</organism>
<dbReference type="InterPro" id="IPR016035">
    <property type="entry name" value="Acyl_Trfase/lysoPLipase"/>
</dbReference>
<dbReference type="SUPFAM" id="SSF52151">
    <property type="entry name" value="FabD/lysophospholipase-like"/>
    <property type="match status" value="1"/>
</dbReference>
<feature type="active site" description="Proton acceptor" evidence="2">
    <location>
        <position position="182"/>
    </location>
</feature>
<keyword evidence="2" id="KW-0442">Lipid degradation</keyword>
<name>A0ABV4TH00_9FLAO</name>
<dbReference type="RefSeq" id="WP_373407542.1">
    <property type="nucleotide sequence ID" value="NZ_JBCFQL010000018.1"/>
</dbReference>
<gene>
    <name evidence="4" type="ORF">AAGV28_14840</name>
</gene>
<dbReference type="PROSITE" id="PS51635">
    <property type="entry name" value="PNPLA"/>
    <property type="match status" value="1"/>
</dbReference>
<dbReference type="Proteomes" id="UP001574169">
    <property type="component" value="Unassembled WGS sequence"/>
</dbReference>
<protein>
    <submittedName>
        <fullName evidence="4">Patatin-like phospholipase family protein</fullName>
    </submittedName>
</protein>
<evidence type="ECO:0000313" key="5">
    <source>
        <dbReference type="Proteomes" id="UP001574169"/>
    </source>
</evidence>
<comment type="caution">
    <text evidence="4">The sequence shown here is derived from an EMBL/GenBank/DDBJ whole genome shotgun (WGS) entry which is preliminary data.</text>
</comment>
<feature type="short sequence motif" description="GXGXXG" evidence="2">
    <location>
        <begin position="8"/>
        <end position="13"/>
    </location>
</feature>